<name>A0A8S3HYJ3_9BILA</name>
<feature type="region of interest" description="Disordered" evidence="1">
    <location>
        <begin position="138"/>
        <end position="212"/>
    </location>
</feature>
<feature type="compositionally biased region" description="Low complexity" evidence="1">
    <location>
        <begin position="68"/>
        <end position="83"/>
    </location>
</feature>
<feature type="non-terminal residue" evidence="2">
    <location>
        <position position="1"/>
    </location>
</feature>
<evidence type="ECO:0000313" key="3">
    <source>
        <dbReference type="Proteomes" id="UP000676336"/>
    </source>
</evidence>
<feature type="compositionally biased region" description="Basic and acidic residues" evidence="1">
    <location>
        <begin position="202"/>
        <end position="212"/>
    </location>
</feature>
<protein>
    <submittedName>
        <fullName evidence="2">Uncharacterized protein</fullName>
    </submittedName>
</protein>
<feature type="region of interest" description="Disordered" evidence="1">
    <location>
        <begin position="1"/>
        <end position="113"/>
    </location>
</feature>
<feature type="compositionally biased region" description="Basic residues" evidence="1">
    <location>
        <begin position="140"/>
        <end position="154"/>
    </location>
</feature>
<organism evidence="2 3">
    <name type="scientific">Rotaria magnacalcarata</name>
    <dbReference type="NCBI Taxonomy" id="392030"/>
    <lineage>
        <taxon>Eukaryota</taxon>
        <taxon>Metazoa</taxon>
        <taxon>Spiralia</taxon>
        <taxon>Gnathifera</taxon>
        <taxon>Rotifera</taxon>
        <taxon>Eurotatoria</taxon>
        <taxon>Bdelloidea</taxon>
        <taxon>Philodinida</taxon>
        <taxon>Philodinidae</taxon>
        <taxon>Rotaria</taxon>
    </lineage>
</organism>
<reference evidence="2" key="1">
    <citation type="submission" date="2021-02" db="EMBL/GenBank/DDBJ databases">
        <authorList>
            <person name="Nowell W R."/>
        </authorList>
    </citation>
    <scope>NUCLEOTIDE SEQUENCE</scope>
</reference>
<comment type="caution">
    <text evidence="2">The sequence shown here is derived from an EMBL/GenBank/DDBJ whole genome shotgun (WGS) entry which is preliminary data.</text>
</comment>
<feature type="compositionally biased region" description="Polar residues" evidence="1">
    <location>
        <begin position="55"/>
        <end position="67"/>
    </location>
</feature>
<dbReference type="AlphaFoldDB" id="A0A8S3HYJ3"/>
<feature type="compositionally biased region" description="Basic and acidic residues" evidence="1">
    <location>
        <begin position="165"/>
        <end position="175"/>
    </location>
</feature>
<dbReference type="EMBL" id="CAJOBI010323820">
    <property type="protein sequence ID" value="CAF5188916.1"/>
    <property type="molecule type" value="Genomic_DNA"/>
</dbReference>
<feature type="compositionally biased region" description="Polar residues" evidence="1">
    <location>
        <begin position="1"/>
        <end position="26"/>
    </location>
</feature>
<evidence type="ECO:0000256" key="1">
    <source>
        <dbReference type="SAM" id="MobiDB-lite"/>
    </source>
</evidence>
<accession>A0A8S3HYJ3</accession>
<evidence type="ECO:0000313" key="2">
    <source>
        <dbReference type="EMBL" id="CAF5188916.1"/>
    </source>
</evidence>
<dbReference type="Proteomes" id="UP000676336">
    <property type="component" value="Unassembled WGS sequence"/>
</dbReference>
<proteinExistence type="predicted"/>
<sequence length="212" mass="23485">SPPTTNQNNSSTVDESITDSSKQTRGSSNKISFSSLKSAAFSLATDSSVDSSSDELLQNQPESSTTLNNINSQINNQQQQQQQHNPVTLQRKVSDRKSKRVRAKQNDVTGLTSSTELLKKTGSDDEVLVDDDKRLQQQFQKKKRRPSFKKRKKAFHDQAQTDSGIDSRMEPKDTGKVSIAPEPLSSSNVVISNEDDSSVGDYTKDSKVSRFK</sequence>
<feature type="compositionally biased region" description="Low complexity" evidence="1">
    <location>
        <begin position="27"/>
        <end position="51"/>
    </location>
</feature>
<gene>
    <name evidence="2" type="ORF">SMN809_LOCUS71529</name>
</gene>